<sequence>MSKLEVNSQNSTSSDDEEEDEEAKELTEDVEKSFFKTLSCLKKNDPKIYDESVHFFNSSTRQTTKTSTDESNKGSNPIYLEEYKRNILLERGPEFDDTVEINDVLKKEKVRMSSPSYVEEQEAIKKSFKFALEDNSDDEDILKPRSKTKEEQEKEEKDYLEWLKGNRDELEDKETKNDLQYLHDYWNNPNLDEGEQFLCDYILNKRFLEKPSEENVIEDEMKFSDEDEMLEKHEEFEHKYNFRFEEPDKDFIKTYPRTMENSLRRKEEKRKKKREELNERKKKELEKRSLEIKQLKKLKKKEIVDRIRKLEELTGNKGVGFEDTELEEDFNPTEYDRKMQELFDEEFYDKTDDTKPVFDEEEDEFIMDCDYDPSLEKRAKKQTRAAKRKEKKKLIIDEDVDETNNKKIPKYNSTMGSFEKYIDEFYSLDCEDVVSGVPTRYSYNKVLPNDYGLTIEEILLADDNELNKWYPLGKLTKIQPEAVQKFEAKIYKRKGKDIELKKKMLPSLFKEEFDEPNETKDEKKEKNTPKNKKKKKPLKNIFKVEDLSNNSNDELLRGNGNEITTNYETTHKTQNENNINKTDKKNKSQIIDHTQNNNISDNKKVKKQKIDFNQNKNKIDKNVRKGKKRNIDSVQNGSNKKHKFSNKKHKPNNKEASALESMTDDRLKAYGINPKKFRNKLKFGKN</sequence>
<evidence type="ECO:0000259" key="5">
    <source>
        <dbReference type="Pfam" id="PF12936"/>
    </source>
</evidence>
<dbReference type="GO" id="GO:0000447">
    <property type="term" value="P:endonucleolytic cleavage in ITS1 to separate SSU-rRNA from 5.8S rRNA and LSU-rRNA from tricistronic rRNA transcript (SSU-rRNA, 5.8S rRNA, LSU-rRNA)"/>
    <property type="evidence" value="ECO:0007669"/>
    <property type="project" value="TreeGrafter"/>
</dbReference>
<proteinExistence type="inferred from homology"/>
<evidence type="ECO:0000256" key="3">
    <source>
        <dbReference type="SAM" id="Coils"/>
    </source>
</evidence>
<gene>
    <name evidence="6" type="ORF">CINCED_3A025749</name>
</gene>
<feature type="compositionally biased region" description="Basic residues" evidence="4">
    <location>
        <begin position="639"/>
        <end position="651"/>
    </location>
</feature>
<dbReference type="Pfam" id="PF05178">
    <property type="entry name" value="Kri1"/>
    <property type="match status" value="1"/>
</dbReference>
<feature type="region of interest" description="Disordered" evidence="4">
    <location>
        <begin position="514"/>
        <end position="663"/>
    </location>
</feature>
<feature type="domain" description="Kri1-like C-terminal" evidence="5">
    <location>
        <begin position="417"/>
        <end position="503"/>
    </location>
</feature>
<keyword evidence="7" id="KW-1185">Reference proteome</keyword>
<evidence type="ECO:0000256" key="4">
    <source>
        <dbReference type="SAM" id="MobiDB-lite"/>
    </source>
</evidence>
<feature type="compositionally biased region" description="Polar residues" evidence="4">
    <location>
        <begin position="55"/>
        <end position="66"/>
    </location>
</feature>
<feature type="region of interest" description="Disordered" evidence="4">
    <location>
        <begin position="1"/>
        <end position="29"/>
    </location>
</feature>
<feature type="compositionally biased region" description="Polar residues" evidence="4">
    <location>
        <begin position="1"/>
        <end position="13"/>
    </location>
</feature>
<dbReference type="GO" id="GO:0030686">
    <property type="term" value="C:90S preribosome"/>
    <property type="evidence" value="ECO:0007669"/>
    <property type="project" value="TreeGrafter"/>
</dbReference>
<dbReference type="EMBL" id="CABPRJ010002400">
    <property type="protein sequence ID" value="VVC45361.1"/>
    <property type="molecule type" value="Genomic_DNA"/>
</dbReference>
<feature type="compositionally biased region" description="Basic residues" evidence="4">
    <location>
        <begin position="529"/>
        <end position="538"/>
    </location>
</feature>
<dbReference type="Proteomes" id="UP000325440">
    <property type="component" value="Unassembled WGS sequence"/>
</dbReference>
<evidence type="ECO:0000256" key="1">
    <source>
        <dbReference type="ARBA" id="ARBA00007473"/>
    </source>
</evidence>
<dbReference type="InterPro" id="IPR018034">
    <property type="entry name" value="Kri1"/>
</dbReference>
<dbReference type="InterPro" id="IPR024626">
    <property type="entry name" value="Kri1-like_C"/>
</dbReference>
<feature type="coiled-coil region" evidence="3">
    <location>
        <begin position="259"/>
        <end position="298"/>
    </location>
</feature>
<dbReference type="PANTHER" id="PTHR14490">
    <property type="entry name" value="ZINC FINGER, ZZ TYPE"/>
    <property type="match status" value="1"/>
</dbReference>
<dbReference type="PANTHER" id="PTHR14490:SF5">
    <property type="entry name" value="PROTEIN KRI1 HOMOLOG"/>
    <property type="match status" value="1"/>
</dbReference>
<dbReference type="GO" id="GO:0005730">
    <property type="term" value="C:nucleolus"/>
    <property type="evidence" value="ECO:0007669"/>
    <property type="project" value="TreeGrafter"/>
</dbReference>
<evidence type="ECO:0000313" key="6">
    <source>
        <dbReference type="EMBL" id="VVC45361.1"/>
    </source>
</evidence>
<dbReference type="OrthoDB" id="10252032at2759"/>
<dbReference type="AlphaFoldDB" id="A0A5E4NNL3"/>
<comment type="similarity">
    <text evidence="1">Belongs to the KRI1 family.</text>
</comment>
<keyword evidence="3" id="KW-0175">Coiled coil</keyword>
<evidence type="ECO:0000256" key="2">
    <source>
        <dbReference type="ARBA" id="ARBA00017294"/>
    </source>
</evidence>
<name>A0A5E4NNL3_9HEMI</name>
<organism evidence="6 7">
    <name type="scientific">Cinara cedri</name>
    <dbReference type="NCBI Taxonomy" id="506608"/>
    <lineage>
        <taxon>Eukaryota</taxon>
        <taxon>Metazoa</taxon>
        <taxon>Ecdysozoa</taxon>
        <taxon>Arthropoda</taxon>
        <taxon>Hexapoda</taxon>
        <taxon>Insecta</taxon>
        <taxon>Pterygota</taxon>
        <taxon>Neoptera</taxon>
        <taxon>Paraneoptera</taxon>
        <taxon>Hemiptera</taxon>
        <taxon>Sternorrhyncha</taxon>
        <taxon>Aphidomorpha</taxon>
        <taxon>Aphidoidea</taxon>
        <taxon>Aphididae</taxon>
        <taxon>Lachninae</taxon>
        <taxon>Cinara</taxon>
    </lineage>
</organism>
<feature type="compositionally biased region" description="Basic and acidic residues" evidence="4">
    <location>
        <begin position="517"/>
        <end position="528"/>
    </location>
</feature>
<feature type="region of interest" description="Disordered" evidence="4">
    <location>
        <begin position="55"/>
        <end position="77"/>
    </location>
</feature>
<protein>
    <recommendedName>
        <fullName evidence="2">Protein KRI1 homolog</fullName>
    </recommendedName>
</protein>
<reference evidence="6 7" key="1">
    <citation type="submission" date="2019-08" db="EMBL/GenBank/DDBJ databases">
        <authorList>
            <person name="Alioto T."/>
            <person name="Alioto T."/>
            <person name="Gomez Garrido J."/>
        </authorList>
    </citation>
    <scope>NUCLEOTIDE SEQUENCE [LARGE SCALE GENOMIC DNA]</scope>
</reference>
<evidence type="ECO:0000313" key="7">
    <source>
        <dbReference type="Proteomes" id="UP000325440"/>
    </source>
</evidence>
<accession>A0A5E4NNL3</accession>
<feature type="compositionally biased region" description="Polar residues" evidence="4">
    <location>
        <begin position="588"/>
        <end position="600"/>
    </location>
</feature>
<dbReference type="Pfam" id="PF12936">
    <property type="entry name" value="Kri1_C"/>
    <property type="match status" value="1"/>
</dbReference>
<feature type="compositionally biased region" description="Acidic residues" evidence="4">
    <location>
        <begin position="14"/>
        <end position="23"/>
    </location>
</feature>